<organism evidence="3 4">
    <name type="scientific">Alteromonas lipolytica</name>
    <dbReference type="NCBI Taxonomy" id="1856405"/>
    <lineage>
        <taxon>Bacteria</taxon>
        <taxon>Pseudomonadati</taxon>
        <taxon>Pseudomonadota</taxon>
        <taxon>Gammaproteobacteria</taxon>
        <taxon>Alteromonadales</taxon>
        <taxon>Alteromonadaceae</taxon>
        <taxon>Alteromonas/Salinimonas group</taxon>
        <taxon>Alteromonas</taxon>
    </lineage>
</organism>
<dbReference type="PANTHER" id="PTHR38690">
    <property type="entry name" value="PROTEASE-RELATED"/>
    <property type="match status" value="1"/>
</dbReference>
<dbReference type="InterPro" id="IPR011836">
    <property type="entry name" value="YhdP"/>
</dbReference>
<dbReference type="OrthoDB" id="9762238at2"/>
<protein>
    <submittedName>
        <fullName evidence="3">TIGR02099 family protein</fullName>
    </submittedName>
</protein>
<dbReference type="EMBL" id="MJIC01000021">
    <property type="protein sequence ID" value="OFI32211.1"/>
    <property type="molecule type" value="Genomic_DNA"/>
</dbReference>
<name>A0A1E8F8G7_9ALTE</name>
<dbReference type="PANTHER" id="PTHR38690:SF1">
    <property type="entry name" value="PROTEASE"/>
    <property type="match status" value="1"/>
</dbReference>
<feature type="domain" description="YhdP central" evidence="2">
    <location>
        <begin position="11"/>
        <end position="1258"/>
    </location>
</feature>
<evidence type="ECO:0000313" key="4">
    <source>
        <dbReference type="Proteomes" id="UP000176037"/>
    </source>
</evidence>
<feature type="compositionally biased region" description="Basic and acidic residues" evidence="1">
    <location>
        <begin position="1261"/>
        <end position="1270"/>
    </location>
</feature>
<dbReference type="Pfam" id="PF13116">
    <property type="entry name" value="YhdP"/>
    <property type="match status" value="1"/>
</dbReference>
<evidence type="ECO:0000256" key="1">
    <source>
        <dbReference type="SAM" id="MobiDB-lite"/>
    </source>
</evidence>
<sequence>MNRVLSVATYIVKKLWLFCAIALVLFAVALSALRYTLPYLDEEKHLIEDYLSAQYGIQLTIESLSAAWQGTGPSIVLNGVKFQQNDLSPVELKLEQVYVEVDFWQTLQQRELSSKRFDLVGLHAQIDTQRMEKGGEGDFPIVEALRSLFLDQLQSFSLLHGEVVLVTPGEEEVIELSQLYWVNREGRHQGRGAIRVQELANNSASFVLDLHGGKSDLSGTLYVKGESLDISPWISALLPTRSPLQYSRGNFEFWASLQKNRVEAVQMEFDDSDIAWRLDNEGSVLQTQILGGEIQALPTDNGWSVRVDQLILQADSNTLVTDLVGNVDSTGKLTINTVKPISLAPIIALAPLFAEGNSGKLVKQLNPTAELATLQIQWHNKALGVAAKVFDMHWNQSGSVPGINAIDGEFFWYGDHGALTLDATNAELAINNLLPQNMTLNRLQGQIYVYREQTTQANTEWVLSLRDLDVESDLLRFRQNIRYQFTSGMLSATMAIDHMSLPEVPGLFPAHYMGQGTVDYLTRAFSGGGEVQQAAVLWYGNPAAFPFNDGQGVFQASVDVNNADFTFAPDWPALANVNMHLLFENESLTMTSPASQLKDIQLTNVYARIPRLAGSSVLTIDAKGNGSGAQVADLMRHSGLSDSLGKILSQEVVVEGQVESDVKLEIPLTGQDVKASGVARLTGNQVSIESLGLTFGAVNGEVEFANATITINKLAANLFEQPVTVTLAGNQLSDEYLLDIELNGQWAAQPLVKQFIPAFQPYLTGDAQWQTDISVSLGQQGFQYNASLNSELSGVVSKLPEPLQKDKMTVKELMVLVDGNQDASDVTLSLGNDVHFSGVLPHDVRQFAGAHLALGNSDIVGLGTGFSISAAMPVVDVAQWYRVIDLLIGGLAEDVEAEAKVASGHNYFSVPQRIFIETENLLVAGQTLTDVTISARQQSNNWSLNVLSSQAKAEVKLFDAWLEQGIEVDADFIRLTDWQSDEADTEQQKVAYDYQPDALPPLRFHCDACNFLDKEFGTVDLEVTRVDGGMMIKRFDATNDDGKLRATGSWLRKSAAQSTTHFEGEITSTDIGALLAELGVNSGIKDSKANIDFALDWDNSPFNFSLETLNGSVNTELTDGYLTQVSDKGSRIFTIFSLNSLVRKLSLDFRDVFAQGFFYDDIKGSLNIIDGVASTSDTVVDGGAGEIEITGYTDLAHRTLNYNVSFAPNVTGNLPFLVYFMVNPPTALAALALDQVLTSAKVISNVNYHVTGTLDNPELEEVGRNSKEIELPAQRKPPEEDGIDAEPPAPIQQQEPIDADS</sequence>
<proteinExistence type="predicted"/>
<feature type="compositionally biased region" description="Low complexity" evidence="1">
    <location>
        <begin position="1291"/>
        <end position="1301"/>
    </location>
</feature>
<reference evidence="3 4" key="1">
    <citation type="submission" date="2016-09" db="EMBL/GenBank/DDBJ databases">
        <title>Alteromonas lipolytica, a new species isolated from sea water.</title>
        <authorList>
            <person name="Wu Y.-H."/>
            <person name="Cheng H."/>
            <person name="Xu X.-W."/>
        </authorList>
    </citation>
    <scope>NUCLEOTIDE SEQUENCE [LARGE SCALE GENOMIC DNA]</scope>
    <source>
        <strain evidence="3 4">JW12</strain>
    </source>
</reference>
<accession>A0A1E8F8G7</accession>
<dbReference type="STRING" id="1856405.BFC17_08305"/>
<keyword evidence="4" id="KW-1185">Reference proteome</keyword>
<dbReference type="RefSeq" id="WP_070178680.1">
    <property type="nucleotide sequence ID" value="NZ_BMJR01000010.1"/>
</dbReference>
<evidence type="ECO:0000313" key="3">
    <source>
        <dbReference type="EMBL" id="OFI32211.1"/>
    </source>
</evidence>
<dbReference type="Proteomes" id="UP000176037">
    <property type="component" value="Unassembled WGS sequence"/>
</dbReference>
<dbReference type="NCBIfam" id="TIGR02099">
    <property type="entry name" value="YhdP family protein"/>
    <property type="match status" value="1"/>
</dbReference>
<dbReference type="InterPro" id="IPR025263">
    <property type="entry name" value="YhdP_central"/>
</dbReference>
<comment type="caution">
    <text evidence="3">The sequence shown here is derived from an EMBL/GenBank/DDBJ whole genome shotgun (WGS) entry which is preliminary data.</text>
</comment>
<feature type="region of interest" description="Disordered" evidence="1">
    <location>
        <begin position="1257"/>
        <end position="1301"/>
    </location>
</feature>
<evidence type="ECO:0000259" key="2">
    <source>
        <dbReference type="Pfam" id="PF13116"/>
    </source>
</evidence>
<gene>
    <name evidence="3" type="ORF">BFC17_08305</name>
</gene>